<accession>A0ACC0WIC0</accession>
<evidence type="ECO:0000313" key="1">
    <source>
        <dbReference type="EMBL" id="KAI9917466.1"/>
    </source>
</evidence>
<sequence length="265" mass="29930">MMVSRSVRLDEREVDGIYDEGREVPWSNLHIPEDDDNDNNLVEDFVVHSPAPMDNDVEINEPMEVEEEHEPVTAVVPSGVPTTTATQHTPKPPVMSDAMVFRPGPNHRVSDQLHAPLQVTNSKARPRELTSTHQEPSGQLRLDDRPYNPGDNRILPYDDSRVSGIERDRSAKRPRVDDDNVLYEVALTAQDTPRTYKEAVTCDEKEQWLDAWLHCFEEVGPLKSAGESNIQAVDADQFRQLLTEKALQTNSARGGFFFIILNAHI</sequence>
<comment type="caution">
    <text evidence="1">The sequence shown here is derived from an EMBL/GenBank/DDBJ whole genome shotgun (WGS) entry which is preliminary data.</text>
</comment>
<protein>
    <submittedName>
        <fullName evidence="1">Uncharacterized protein</fullName>
    </submittedName>
</protein>
<evidence type="ECO:0000313" key="2">
    <source>
        <dbReference type="Proteomes" id="UP001163321"/>
    </source>
</evidence>
<name>A0ACC0WIC0_9STRA</name>
<keyword evidence="2" id="KW-1185">Reference proteome</keyword>
<gene>
    <name evidence="1" type="ORF">PsorP6_012726</name>
</gene>
<dbReference type="EMBL" id="CM047592">
    <property type="protein sequence ID" value="KAI9917466.1"/>
    <property type="molecule type" value="Genomic_DNA"/>
</dbReference>
<proteinExistence type="predicted"/>
<dbReference type="Proteomes" id="UP001163321">
    <property type="component" value="Chromosome 13"/>
</dbReference>
<reference evidence="1 2" key="1">
    <citation type="journal article" date="2022" name="bioRxiv">
        <title>The genome of the oomycete Peronosclerospora sorghi, a cosmopolitan pathogen of maize and sorghum, is inflated with dispersed pseudogenes.</title>
        <authorList>
            <person name="Fletcher K."/>
            <person name="Martin F."/>
            <person name="Isakeit T."/>
            <person name="Cavanaugh K."/>
            <person name="Magill C."/>
            <person name="Michelmore R."/>
        </authorList>
    </citation>
    <scope>NUCLEOTIDE SEQUENCE [LARGE SCALE GENOMIC DNA]</scope>
    <source>
        <strain evidence="1">P6</strain>
    </source>
</reference>
<organism evidence="1 2">
    <name type="scientific">Peronosclerospora sorghi</name>
    <dbReference type="NCBI Taxonomy" id="230839"/>
    <lineage>
        <taxon>Eukaryota</taxon>
        <taxon>Sar</taxon>
        <taxon>Stramenopiles</taxon>
        <taxon>Oomycota</taxon>
        <taxon>Peronosporomycetes</taxon>
        <taxon>Peronosporales</taxon>
        <taxon>Peronosporaceae</taxon>
        <taxon>Peronosclerospora</taxon>
    </lineage>
</organism>